<keyword evidence="3" id="KW-1185">Reference proteome</keyword>
<protein>
    <submittedName>
        <fullName evidence="2">Uncharacterized protein</fullName>
    </submittedName>
</protein>
<name>A0A2T0VH15_9MICO</name>
<evidence type="ECO:0000313" key="3">
    <source>
        <dbReference type="Proteomes" id="UP000237983"/>
    </source>
</evidence>
<accession>A0A2T0VH15</accession>
<evidence type="ECO:0000313" key="2">
    <source>
        <dbReference type="EMBL" id="PRY69502.1"/>
    </source>
</evidence>
<feature type="transmembrane region" description="Helical" evidence="1">
    <location>
        <begin position="31"/>
        <end position="51"/>
    </location>
</feature>
<dbReference type="Proteomes" id="UP000237983">
    <property type="component" value="Unassembled WGS sequence"/>
</dbReference>
<comment type="caution">
    <text evidence="2">The sequence shown here is derived from an EMBL/GenBank/DDBJ whole genome shotgun (WGS) entry which is preliminary data.</text>
</comment>
<gene>
    <name evidence="2" type="ORF">B0I08_102177</name>
</gene>
<organism evidence="2 3">
    <name type="scientific">Glaciihabitans tibetensis</name>
    <dbReference type="NCBI Taxonomy" id="1266600"/>
    <lineage>
        <taxon>Bacteria</taxon>
        <taxon>Bacillati</taxon>
        <taxon>Actinomycetota</taxon>
        <taxon>Actinomycetes</taxon>
        <taxon>Micrococcales</taxon>
        <taxon>Microbacteriaceae</taxon>
        <taxon>Glaciihabitans</taxon>
    </lineage>
</organism>
<keyword evidence="1" id="KW-0812">Transmembrane</keyword>
<keyword evidence="1" id="KW-1133">Transmembrane helix</keyword>
<keyword evidence="1" id="KW-0472">Membrane</keyword>
<dbReference type="EMBL" id="PVTL01000002">
    <property type="protein sequence ID" value="PRY69502.1"/>
    <property type="molecule type" value="Genomic_DNA"/>
</dbReference>
<evidence type="ECO:0000256" key="1">
    <source>
        <dbReference type="SAM" id="Phobius"/>
    </source>
</evidence>
<sequence>MPVFMQVIGYRTINIASTASNAKPGVTSTRLIAFSTTGGGLFILVILSSLLC</sequence>
<dbReference type="AlphaFoldDB" id="A0A2T0VH15"/>
<reference evidence="2 3" key="1">
    <citation type="submission" date="2018-03" db="EMBL/GenBank/DDBJ databases">
        <title>Genomic Encyclopedia of Type Strains, Phase III (KMG-III): the genomes of soil and plant-associated and newly described type strains.</title>
        <authorList>
            <person name="Whitman W."/>
        </authorList>
    </citation>
    <scope>NUCLEOTIDE SEQUENCE [LARGE SCALE GENOMIC DNA]</scope>
    <source>
        <strain evidence="2 3">CGMCC 1.12484</strain>
    </source>
</reference>
<proteinExistence type="predicted"/>